<proteinExistence type="predicted"/>
<dbReference type="AlphaFoldDB" id="A0AAD6BBF6"/>
<gene>
    <name evidence="1" type="ORF">JOQ06_011457</name>
</gene>
<sequence length="112" mass="13135">MSKHSFQYLCSRLEATFGRSDTNFRECVPHFQKPILKRGLSLILALVALRRHFILVLLALHLPRQHFSLALHHREHLVLRLVFDHIASTVSKKLSFRARFPKRKIKQDTISV</sequence>
<keyword evidence="2" id="KW-1185">Reference proteome</keyword>
<organism evidence="1 2">
    <name type="scientific">Pogonophryne albipinna</name>
    <dbReference type="NCBI Taxonomy" id="1090488"/>
    <lineage>
        <taxon>Eukaryota</taxon>
        <taxon>Metazoa</taxon>
        <taxon>Chordata</taxon>
        <taxon>Craniata</taxon>
        <taxon>Vertebrata</taxon>
        <taxon>Euteleostomi</taxon>
        <taxon>Actinopterygii</taxon>
        <taxon>Neopterygii</taxon>
        <taxon>Teleostei</taxon>
        <taxon>Neoteleostei</taxon>
        <taxon>Acanthomorphata</taxon>
        <taxon>Eupercaria</taxon>
        <taxon>Perciformes</taxon>
        <taxon>Notothenioidei</taxon>
        <taxon>Pogonophryne</taxon>
    </lineage>
</organism>
<name>A0AAD6BBF6_9TELE</name>
<accession>A0AAD6BBF6</accession>
<evidence type="ECO:0000313" key="2">
    <source>
        <dbReference type="Proteomes" id="UP001219934"/>
    </source>
</evidence>
<dbReference type="Proteomes" id="UP001219934">
    <property type="component" value="Unassembled WGS sequence"/>
</dbReference>
<reference evidence="1" key="1">
    <citation type="submission" date="2022-11" db="EMBL/GenBank/DDBJ databases">
        <title>Chromosome-level genome of Pogonophryne albipinna.</title>
        <authorList>
            <person name="Jo E."/>
        </authorList>
    </citation>
    <scope>NUCLEOTIDE SEQUENCE</scope>
    <source>
        <strain evidence="1">SGF0006</strain>
        <tissue evidence="1">Muscle</tissue>
    </source>
</reference>
<protein>
    <submittedName>
        <fullName evidence="1">Uncharacterized protein</fullName>
    </submittedName>
</protein>
<evidence type="ECO:0000313" key="1">
    <source>
        <dbReference type="EMBL" id="KAJ4941578.1"/>
    </source>
</evidence>
<dbReference type="EMBL" id="JAPTMU010000006">
    <property type="protein sequence ID" value="KAJ4941578.1"/>
    <property type="molecule type" value="Genomic_DNA"/>
</dbReference>
<comment type="caution">
    <text evidence="1">The sequence shown here is derived from an EMBL/GenBank/DDBJ whole genome shotgun (WGS) entry which is preliminary data.</text>
</comment>